<evidence type="ECO:0000256" key="4">
    <source>
        <dbReference type="PIRNR" id="PIRNR000185"/>
    </source>
</evidence>
<dbReference type="InterPro" id="IPR006097">
    <property type="entry name" value="Glu/Leu/Phe/Val/Trp_DH_dimer"/>
</dbReference>
<evidence type="ECO:0000259" key="9">
    <source>
        <dbReference type="SMART" id="SM00839"/>
    </source>
</evidence>
<feature type="binding site" evidence="6">
    <location>
        <position position="216"/>
    </location>
    <ligand>
        <name>NAD(+)</name>
        <dbReference type="ChEBI" id="CHEBI:57540"/>
    </ligand>
</feature>
<dbReference type="InterPro" id="IPR046346">
    <property type="entry name" value="Aminoacid_DH-like_N_sf"/>
</dbReference>
<feature type="binding site" evidence="6">
    <location>
        <position position="121"/>
    </location>
    <ligand>
        <name>substrate</name>
    </ligand>
</feature>
<dbReference type="Pfam" id="PF02812">
    <property type="entry name" value="ELFV_dehydrog_N"/>
    <property type="match status" value="1"/>
</dbReference>
<dbReference type="GO" id="GO:0006537">
    <property type="term" value="P:glutamate biosynthetic process"/>
    <property type="evidence" value="ECO:0007669"/>
    <property type="project" value="TreeGrafter"/>
</dbReference>
<dbReference type="GO" id="GO:0004354">
    <property type="term" value="F:glutamate dehydrogenase (NADP+) activity"/>
    <property type="evidence" value="ECO:0007669"/>
    <property type="project" value="TreeGrafter"/>
</dbReference>
<dbReference type="CDD" id="cd05313">
    <property type="entry name" value="NAD_bind_2_Glu_DH"/>
    <property type="match status" value="1"/>
</dbReference>
<feature type="binding site" evidence="6">
    <location>
        <position position="97"/>
    </location>
    <ligand>
        <name>substrate</name>
    </ligand>
</feature>
<dbReference type="AlphaFoldDB" id="A0A2H0RKT4"/>
<accession>A0A2H0RKT4</accession>
<sequence>MKKVRRDEATGGTFLKLLEKRCGSEPLFLQAVEEFIASIASFLSKNSVLYKNHKVLERITEPERIISFRVVWEDDRGEININRGYRVQFSSLLGPYKGGLRFHPSVDISMLKFLGFEQIFKNALTGLPLGGGKGGADFDPKGRSDREIMRFCQAYMTELSRYIGKDVDIPAGDIGVGAREINYLFGQHKKLTNRYEGAITGKGLSSGGTFVRPEATGYGVVYFLEEMLARVGEQVQGKTAIVSGSGNVAQHTARKFSELGGKVLTMSDSSGYIFDPDGIEEEKLDFVMELKNVRHGRISEYAKHYRKASYHSGRRPWERKADFAIPCATQNEIEDDDADNLVKNGISLVIEGANMPTSLSAVKKIVDSGIMFAPGKAANAGGVAVSGLEMAQNSLHLQWTRNEVDTRLREIMCNIHTKCVQHGSDKDNAVDYVKGANIASFIKVSEALISQGII</sequence>
<dbReference type="FunFam" id="3.40.50.10860:FF:000002">
    <property type="entry name" value="Glutamate dehydrogenase"/>
    <property type="match status" value="1"/>
</dbReference>
<dbReference type="InterPro" id="IPR006095">
    <property type="entry name" value="Glu/Leu/Phe/Val/Trp_DH"/>
</dbReference>
<dbReference type="FunFam" id="1.10.285.10:FF:000001">
    <property type="entry name" value="Glutamate dehydrogenase"/>
    <property type="match status" value="1"/>
</dbReference>
<dbReference type="SMART" id="SM00839">
    <property type="entry name" value="ELFV_dehydrog"/>
    <property type="match status" value="1"/>
</dbReference>
<dbReference type="Gene3D" id="3.40.50.10860">
    <property type="entry name" value="Leucine Dehydrogenase, chain A, domain 1"/>
    <property type="match status" value="1"/>
</dbReference>
<dbReference type="PROSITE" id="PS00074">
    <property type="entry name" value="GLFV_DEHYDROGENASE"/>
    <property type="match status" value="1"/>
</dbReference>
<evidence type="ECO:0000313" key="11">
    <source>
        <dbReference type="Proteomes" id="UP000230833"/>
    </source>
</evidence>
<dbReference type="Proteomes" id="UP000230833">
    <property type="component" value="Unassembled WGS sequence"/>
</dbReference>
<evidence type="ECO:0000256" key="2">
    <source>
        <dbReference type="ARBA" id="ARBA00011643"/>
    </source>
</evidence>
<dbReference type="Pfam" id="PF00208">
    <property type="entry name" value="ELFV_dehydrog"/>
    <property type="match status" value="1"/>
</dbReference>
<evidence type="ECO:0000313" key="10">
    <source>
        <dbReference type="EMBL" id="PIR47113.1"/>
    </source>
</evidence>
<dbReference type="InterPro" id="IPR006096">
    <property type="entry name" value="Glu/Leu/Phe/Val/Trp_DH_C"/>
</dbReference>
<comment type="similarity">
    <text evidence="1 4 8">Belongs to the Glu/Leu/Phe/Val dehydrogenases family.</text>
</comment>
<dbReference type="GO" id="GO:0000166">
    <property type="term" value="F:nucleotide binding"/>
    <property type="evidence" value="ECO:0007669"/>
    <property type="project" value="UniProtKB-KW"/>
</dbReference>
<keyword evidence="6" id="KW-0547">Nucleotide-binding</keyword>
<dbReference type="SUPFAM" id="SSF53223">
    <property type="entry name" value="Aminoacid dehydrogenase-like, N-terminal domain"/>
    <property type="match status" value="1"/>
</dbReference>
<name>A0A2H0RKT4_9BACT</name>
<feature type="domain" description="Glutamate/phenylalanine/leucine/valine/L-tryptophan dehydrogenase C-terminal" evidence="9">
    <location>
        <begin position="209"/>
        <end position="452"/>
    </location>
</feature>
<dbReference type="InterPro" id="IPR036291">
    <property type="entry name" value="NAD(P)-bd_dom_sf"/>
</dbReference>
<feature type="site" description="Important for catalysis" evidence="7">
    <location>
        <position position="173"/>
    </location>
</feature>
<dbReference type="FunFam" id="3.40.50.720:FF:000030">
    <property type="entry name" value="Glutamate dehydrogenase"/>
    <property type="match status" value="1"/>
</dbReference>
<feature type="binding site" evidence="6">
    <location>
        <position position="247"/>
    </location>
    <ligand>
        <name>NAD(+)</name>
        <dbReference type="ChEBI" id="CHEBI:57540"/>
    </ligand>
</feature>
<evidence type="ECO:0000256" key="3">
    <source>
        <dbReference type="ARBA" id="ARBA00023002"/>
    </source>
</evidence>
<dbReference type="InterPro" id="IPR033524">
    <property type="entry name" value="Glu/Leu/Phe/Val_DH_AS"/>
</dbReference>
<feature type="active site" description="Proton donor" evidence="5">
    <location>
        <position position="133"/>
    </location>
</feature>
<evidence type="ECO:0000256" key="8">
    <source>
        <dbReference type="RuleBase" id="RU004417"/>
    </source>
</evidence>
<dbReference type="InterPro" id="IPR014362">
    <property type="entry name" value="Glu_DH"/>
</dbReference>
<protein>
    <recommendedName>
        <fullName evidence="4">Glutamate dehydrogenase</fullName>
    </recommendedName>
</protein>
<evidence type="ECO:0000256" key="1">
    <source>
        <dbReference type="ARBA" id="ARBA00006382"/>
    </source>
</evidence>
<evidence type="ECO:0000256" key="5">
    <source>
        <dbReference type="PIRSR" id="PIRSR000185-1"/>
    </source>
</evidence>
<organism evidence="10 11">
    <name type="scientific">Candidatus Vogelbacteria bacterium CG10_big_fil_rev_8_21_14_0_10_45_14</name>
    <dbReference type="NCBI Taxonomy" id="1975042"/>
    <lineage>
        <taxon>Bacteria</taxon>
        <taxon>Candidatus Vogeliibacteriota</taxon>
    </lineage>
</organism>
<dbReference type="InterPro" id="IPR033922">
    <property type="entry name" value="NAD_bind_Glu_DH"/>
</dbReference>
<dbReference type="InterPro" id="IPR050724">
    <property type="entry name" value="Glu_Leu_Phe_Val_DH"/>
</dbReference>
<dbReference type="PRINTS" id="PR00082">
    <property type="entry name" value="GLFDHDRGNASE"/>
</dbReference>
<dbReference type="Gene3D" id="3.40.50.720">
    <property type="entry name" value="NAD(P)-binding Rossmann-like Domain"/>
    <property type="match status" value="1"/>
</dbReference>
<feature type="binding site" evidence="6">
    <location>
        <position position="172"/>
    </location>
    <ligand>
        <name>substrate</name>
    </ligand>
</feature>
<evidence type="ECO:0000256" key="6">
    <source>
        <dbReference type="PIRSR" id="PIRSR000185-2"/>
    </source>
</evidence>
<dbReference type="PANTHER" id="PTHR43571:SF1">
    <property type="entry name" value="NADP-SPECIFIC GLUTAMATE DEHYDROGENASE 1-RELATED"/>
    <property type="match status" value="1"/>
</dbReference>
<proteinExistence type="inferred from homology"/>
<feature type="binding site" evidence="6">
    <location>
        <position position="118"/>
    </location>
    <ligand>
        <name>substrate</name>
    </ligand>
</feature>
<dbReference type="PANTHER" id="PTHR43571">
    <property type="entry name" value="NADP-SPECIFIC GLUTAMATE DEHYDROGENASE 1-RELATED"/>
    <property type="match status" value="1"/>
</dbReference>
<comment type="subunit">
    <text evidence="2">Homohexamer.</text>
</comment>
<reference evidence="10 11" key="1">
    <citation type="submission" date="2017-09" db="EMBL/GenBank/DDBJ databases">
        <title>Depth-based differentiation of microbial function through sediment-hosted aquifers and enrichment of novel symbionts in the deep terrestrial subsurface.</title>
        <authorList>
            <person name="Probst A.J."/>
            <person name="Ladd B."/>
            <person name="Jarett J.K."/>
            <person name="Geller-Mcgrath D.E."/>
            <person name="Sieber C.M."/>
            <person name="Emerson J.B."/>
            <person name="Anantharaman K."/>
            <person name="Thomas B.C."/>
            <person name="Malmstrom R."/>
            <person name="Stieglmeier M."/>
            <person name="Klingl A."/>
            <person name="Woyke T."/>
            <person name="Ryan C.M."/>
            <person name="Banfield J.F."/>
        </authorList>
    </citation>
    <scope>NUCLEOTIDE SEQUENCE [LARGE SCALE GENOMIC DNA]</scope>
    <source>
        <strain evidence="10">CG10_big_fil_rev_8_21_14_0_10_45_14</strain>
    </source>
</reference>
<keyword evidence="3 4" id="KW-0560">Oxidoreductase</keyword>
<evidence type="ECO:0000256" key="7">
    <source>
        <dbReference type="PIRSR" id="PIRSR000185-3"/>
    </source>
</evidence>
<dbReference type="GO" id="GO:0005829">
    <property type="term" value="C:cytosol"/>
    <property type="evidence" value="ECO:0007669"/>
    <property type="project" value="TreeGrafter"/>
</dbReference>
<dbReference type="EMBL" id="PCYL01000005">
    <property type="protein sequence ID" value="PIR47113.1"/>
    <property type="molecule type" value="Genomic_DNA"/>
</dbReference>
<feature type="binding site" evidence="6">
    <location>
        <position position="386"/>
    </location>
    <ligand>
        <name>substrate</name>
    </ligand>
</feature>
<dbReference type="Gene3D" id="1.10.285.10">
    <property type="entry name" value="Glutamate Dehydrogenase, chain A, domain 3"/>
    <property type="match status" value="2"/>
</dbReference>
<gene>
    <name evidence="10" type="ORF">COV07_00350</name>
</gene>
<keyword evidence="6" id="KW-0520">NAD</keyword>
<comment type="caution">
    <text evidence="10">The sequence shown here is derived from an EMBL/GenBank/DDBJ whole genome shotgun (WGS) entry which is preliminary data.</text>
</comment>
<dbReference type="SUPFAM" id="SSF51735">
    <property type="entry name" value="NAD(P)-binding Rossmann-fold domains"/>
    <property type="match status" value="1"/>
</dbReference>
<dbReference type="NCBIfam" id="NF006929">
    <property type="entry name" value="PRK09414.1"/>
    <property type="match status" value="1"/>
</dbReference>
<dbReference type="PIRSF" id="PIRSF000185">
    <property type="entry name" value="Glu_DH"/>
    <property type="match status" value="1"/>
</dbReference>